<dbReference type="Proteomes" id="UP001501469">
    <property type="component" value="Unassembled WGS sequence"/>
</dbReference>
<protein>
    <recommendedName>
        <fullName evidence="4">DUF937 domain-containing protein</fullName>
    </recommendedName>
</protein>
<feature type="transmembrane region" description="Helical" evidence="1">
    <location>
        <begin position="201"/>
        <end position="223"/>
    </location>
</feature>
<evidence type="ECO:0000313" key="2">
    <source>
        <dbReference type="EMBL" id="GAA4021447.1"/>
    </source>
</evidence>
<evidence type="ECO:0008006" key="4">
    <source>
        <dbReference type="Google" id="ProtNLM"/>
    </source>
</evidence>
<feature type="transmembrane region" description="Helical" evidence="1">
    <location>
        <begin position="128"/>
        <end position="146"/>
    </location>
</feature>
<evidence type="ECO:0000256" key="1">
    <source>
        <dbReference type="SAM" id="Phobius"/>
    </source>
</evidence>
<comment type="caution">
    <text evidence="2">The sequence shown here is derived from an EMBL/GenBank/DDBJ whole genome shotgun (WGS) entry which is preliminary data.</text>
</comment>
<reference evidence="3" key="1">
    <citation type="journal article" date="2019" name="Int. J. Syst. Evol. Microbiol.">
        <title>The Global Catalogue of Microorganisms (GCM) 10K type strain sequencing project: providing services to taxonomists for standard genome sequencing and annotation.</title>
        <authorList>
            <consortium name="The Broad Institute Genomics Platform"/>
            <consortium name="The Broad Institute Genome Sequencing Center for Infectious Disease"/>
            <person name="Wu L."/>
            <person name="Ma J."/>
        </authorList>
    </citation>
    <scope>NUCLEOTIDE SEQUENCE [LARGE SCALE GENOMIC DNA]</scope>
    <source>
        <strain evidence="3">JCM 17225</strain>
    </source>
</reference>
<gene>
    <name evidence="2" type="ORF">GCM10022409_01350</name>
</gene>
<keyword evidence="1" id="KW-0812">Transmembrane</keyword>
<proteinExistence type="predicted"/>
<dbReference type="Pfam" id="PF06078">
    <property type="entry name" value="DUF937"/>
    <property type="match status" value="1"/>
</dbReference>
<dbReference type="InterPro" id="IPR009282">
    <property type="entry name" value="DUF937"/>
</dbReference>
<keyword evidence="3" id="KW-1185">Reference proteome</keyword>
<keyword evidence="1" id="KW-1133">Transmembrane helix</keyword>
<name>A0ABP7T602_9BACT</name>
<sequence length="244" mass="26321">MKNFLQDIRTTFSRELKQHLAARLGESENAVGKALKGMIPMVLCQLVIQIGNGEGCNLFLPTLKPDWPGARDTQNMTEVLALLGGGPNNSGALNAGEDLLGRLFGANRLEVDSLLSAYTGVRLNSAAILLRLVATVLAAGLAQYATHQHLNASRLSEEVGDAKNHIYNWLPADLPRWPGYRQRTAVKAPHAVWAAELARPYWMLVLAAAGAMVLVFLVLGAVAPNTGRQKPAMGPPTVRVEMVQ</sequence>
<accession>A0ABP7T602</accession>
<dbReference type="RefSeq" id="WP_345049113.1">
    <property type="nucleotide sequence ID" value="NZ_BAABDK010000001.1"/>
</dbReference>
<organism evidence="2 3">
    <name type="scientific">Hymenobacter glaciei</name>
    <dbReference type="NCBI Taxonomy" id="877209"/>
    <lineage>
        <taxon>Bacteria</taxon>
        <taxon>Pseudomonadati</taxon>
        <taxon>Bacteroidota</taxon>
        <taxon>Cytophagia</taxon>
        <taxon>Cytophagales</taxon>
        <taxon>Hymenobacteraceae</taxon>
        <taxon>Hymenobacter</taxon>
    </lineage>
</organism>
<dbReference type="EMBL" id="BAABDK010000001">
    <property type="protein sequence ID" value="GAA4021447.1"/>
    <property type="molecule type" value="Genomic_DNA"/>
</dbReference>
<evidence type="ECO:0000313" key="3">
    <source>
        <dbReference type="Proteomes" id="UP001501469"/>
    </source>
</evidence>
<keyword evidence="1" id="KW-0472">Membrane</keyword>